<evidence type="ECO:0000256" key="4">
    <source>
        <dbReference type="PROSITE-ProRule" id="PRU00024"/>
    </source>
</evidence>
<dbReference type="EMBL" id="JARBDR010000604">
    <property type="protein sequence ID" value="KAJ8311042.1"/>
    <property type="molecule type" value="Genomic_DNA"/>
</dbReference>
<dbReference type="PROSITE" id="PS00518">
    <property type="entry name" value="ZF_RING_1"/>
    <property type="match status" value="1"/>
</dbReference>
<reference evidence="7 8" key="1">
    <citation type="submission" date="2022-12" db="EMBL/GenBank/DDBJ databases">
        <title>Chromosome-level genome of Tegillarca granosa.</title>
        <authorList>
            <person name="Kim J."/>
        </authorList>
    </citation>
    <scope>NUCLEOTIDE SEQUENCE [LARGE SCALE GENOMIC DNA]</scope>
    <source>
        <strain evidence="7">Teg-2019</strain>
        <tissue evidence="7">Adductor muscle</tissue>
    </source>
</reference>
<evidence type="ECO:0000256" key="2">
    <source>
        <dbReference type="ARBA" id="ARBA00022771"/>
    </source>
</evidence>
<feature type="domain" description="RING-type" evidence="5">
    <location>
        <begin position="116"/>
        <end position="165"/>
    </location>
</feature>
<dbReference type="InterPro" id="IPR017907">
    <property type="entry name" value="Znf_RING_CS"/>
</dbReference>
<keyword evidence="1" id="KW-0479">Metal-binding</keyword>
<dbReference type="SMART" id="SM00184">
    <property type="entry name" value="RING"/>
    <property type="match status" value="1"/>
</dbReference>
<dbReference type="InterPro" id="IPR027370">
    <property type="entry name" value="Znf-RING_euk"/>
</dbReference>
<dbReference type="Gene3D" id="3.30.40.10">
    <property type="entry name" value="Zinc/RING finger domain, C3HC4 (zinc finger)"/>
    <property type="match status" value="1"/>
</dbReference>
<dbReference type="SUPFAM" id="SSF57845">
    <property type="entry name" value="B-box zinc-binding domain"/>
    <property type="match status" value="1"/>
</dbReference>
<gene>
    <name evidence="7" type="ORF">KUTeg_011407</name>
</gene>
<dbReference type="Proteomes" id="UP001217089">
    <property type="component" value="Unassembled WGS sequence"/>
</dbReference>
<evidence type="ECO:0000256" key="1">
    <source>
        <dbReference type="ARBA" id="ARBA00022723"/>
    </source>
</evidence>
<keyword evidence="8" id="KW-1185">Reference proteome</keyword>
<dbReference type="InterPro" id="IPR013083">
    <property type="entry name" value="Znf_RING/FYVE/PHD"/>
</dbReference>
<proteinExistence type="predicted"/>
<name>A0ABQ9F452_TEGGR</name>
<protein>
    <submittedName>
        <fullName evidence="7">Uncharacterized protein</fullName>
    </submittedName>
</protein>
<keyword evidence="2 4" id="KW-0863">Zinc-finger</keyword>
<evidence type="ECO:0000313" key="8">
    <source>
        <dbReference type="Proteomes" id="UP001217089"/>
    </source>
</evidence>
<dbReference type="InterPro" id="IPR000315">
    <property type="entry name" value="Znf_B-box"/>
</dbReference>
<comment type="caution">
    <text evidence="7">The sequence shown here is derived from an EMBL/GenBank/DDBJ whole genome shotgun (WGS) entry which is preliminary data.</text>
</comment>
<dbReference type="Pfam" id="PF13445">
    <property type="entry name" value="zf-RING_UBOX"/>
    <property type="match status" value="1"/>
</dbReference>
<dbReference type="PROSITE" id="PS50089">
    <property type="entry name" value="ZF_RING_2"/>
    <property type="match status" value="1"/>
</dbReference>
<dbReference type="SUPFAM" id="SSF57850">
    <property type="entry name" value="RING/U-box"/>
    <property type="match status" value="1"/>
</dbReference>
<evidence type="ECO:0000313" key="7">
    <source>
        <dbReference type="EMBL" id="KAJ8311042.1"/>
    </source>
</evidence>
<evidence type="ECO:0000259" key="5">
    <source>
        <dbReference type="PROSITE" id="PS50089"/>
    </source>
</evidence>
<feature type="domain" description="B box-type" evidence="6">
    <location>
        <begin position="259"/>
        <end position="302"/>
    </location>
</feature>
<dbReference type="PROSITE" id="PS50119">
    <property type="entry name" value="ZF_BBOX"/>
    <property type="match status" value="1"/>
</dbReference>
<sequence length="324" mass="37108">MDFATKYLNITIQSIVITFLQTQLGQFCVGRTNPSIQSRMEKPQVPYKKSRKMCPTKLRLDLWRLHTVLNIYSKWVKSDVHESNKINNDFQTKRHDLKEIMATSSKFTKNIDVTTCPICLEEFKTPKCLPCLHNFCETCLNSYIITAFKSESKVRKSQFNCPVCREQVTPPYPKVAHQEWAKQFRLNHLIVSLIDQNKLKSKQKLCDPCKSTDDDVTASVGVMIATKPFMCVNAHKKLKVSKDHNLKNIDELEDAPVINSVQSCENHKGKIVEAFCRDHNQSCCATCVAIHHRKCDHVTTTMINVIEKPRISAANIPNLTVLKE</sequence>
<evidence type="ECO:0000259" key="6">
    <source>
        <dbReference type="PROSITE" id="PS50119"/>
    </source>
</evidence>
<dbReference type="PANTHER" id="PTHR25462">
    <property type="entry name" value="BONUS, ISOFORM C-RELATED"/>
    <property type="match status" value="1"/>
</dbReference>
<keyword evidence="3" id="KW-0862">Zinc</keyword>
<evidence type="ECO:0000256" key="3">
    <source>
        <dbReference type="ARBA" id="ARBA00022833"/>
    </source>
</evidence>
<organism evidence="7 8">
    <name type="scientific">Tegillarca granosa</name>
    <name type="common">Malaysian cockle</name>
    <name type="synonym">Anadara granosa</name>
    <dbReference type="NCBI Taxonomy" id="220873"/>
    <lineage>
        <taxon>Eukaryota</taxon>
        <taxon>Metazoa</taxon>
        <taxon>Spiralia</taxon>
        <taxon>Lophotrochozoa</taxon>
        <taxon>Mollusca</taxon>
        <taxon>Bivalvia</taxon>
        <taxon>Autobranchia</taxon>
        <taxon>Pteriomorphia</taxon>
        <taxon>Arcoida</taxon>
        <taxon>Arcoidea</taxon>
        <taxon>Arcidae</taxon>
        <taxon>Tegillarca</taxon>
    </lineage>
</organism>
<dbReference type="PANTHER" id="PTHR25462:SF296">
    <property type="entry name" value="MEIOTIC P26, ISOFORM F"/>
    <property type="match status" value="1"/>
</dbReference>
<dbReference type="InterPro" id="IPR047153">
    <property type="entry name" value="TRIM45/56/19-like"/>
</dbReference>
<dbReference type="InterPro" id="IPR001841">
    <property type="entry name" value="Znf_RING"/>
</dbReference>
<accession>A0ABQ9F452</accession>